<dbReference type="SUPFAM" id="SSF143081">
    <property type="entry name" value="BB1717-like"/>
    <property type="match status" value="1"/>
</dbReference>
<evidence type="ECO:0000256" key="5">
    <source>
        <dbReference type="ARBA" id="ARBA00023124"/>
    </source>
</evidence>
<dbReference type="GO" id="GO:0006508">
    <property type="term" value="P:proteolysis"/>
    <property type="evidence" value="ECO:0007669"/>
    <property type="project" value="UniProtKB-KW"/>
</dbReference>
<keyword evidence="6" id="KW-0238">DNA-binding</keyword>
<evidence type="ECO:0000256" key="2">
    <source>
        <dbReference type="ARBA" id="ARBA00022670"/>
    </source>
</evidence>
<evidence type="ECO:0000256" key="3">
    <source>
        <dbReference type="ARBA" id="ARBA00022763"/>
    </source>
</evidence>
<dbReference type="GO" id="GO:0016829">
    <property type="term" value="F:lyase activity"/>
    <property type="evidence" value="ECO:0007669"/>
    <property type="project" value="UniProtKB-KW"/>
</dbReference>
<dbReference type="PANTHER" id="PTHR13604:SF0">
    <property type="entry name" value="ABASIC SITE PROCESSING PROTEIN HMCES"/>
    <property type="match status" value="1"/>
</dbReference>
<evidence type="ECO:0000313" key="10">
    <source>
        <dbReference type="Proteomes" id="UP000476934"/>
    </source>
</evidence>
<evidence type="ECO:0000256" key="8">
    <source>
        <dbReference type="RuleBase" id="RU364100"/>
    </source>
</evidence>
<evidence type="ECO:0000256" key="4">
    <source>
        <dbReference type="ARBA" id="ARBA00022801"/>
    </source>
</evidence>
<organism evidence="9 10">
    <name type="scientific">Heyndrickxia ginsengihumi</name>
    <dbReference type="NCBI Taxonomy" id="363870"/>
    <lineage>
        <taxon>Bacteria</taxon>
        <taxon>Bacillati</taxon>
        <taxon>Bacillota</taxon>
        <taxon>Bacilli</taxon>
        <taxon>Bacillales</taxon>
        <taxon>Bacillaceae</taxon>
        <taxon>Heyndrickxia</taxon>
    </lineage>
</organism>
<reference evidence="9 10" key="1">
    <citation type="submission" date="2020-03" db="EMBL/GenBank/DDBJ databases">
        <title>Bacillus aquiflavi sp. nov., isolated from yellow water of strong flavor Chinese baijiu in Yibin region of China.</title>
        <authorList>
            <person name="Xie J."/>
        </authorList>
    </citation>
    <scope>NUCLEOTIDE SEQUENCE [LARGE SCALE GENOMIC DNA]</scope>
    <source>
        <strain evidence="9 10">Gsoil 114</strain>
    </source>
</reference>
<dbReference type="GO" id="GO:0003697">
    <property type="term" value="F:single-stranded DNA binding"/>
    <property type="evidence" value="ECO:0007669"/>
    <property type="project" value="InterPro"/>
</dbReference>
<dbReference type="EMBL" id="JAAIWK010000009">
    <property type="protein sequence ID" value="NEY19829.1"/>
    <property type="molecule type" value="Genomic_DNA"/>
</dbReference>
<dbReference type="Gene3D" id="3.90.1680.10">
    <property type="entry name" value="SOS response associated peptidase-like"/>
    <property type="match status" value="1"/>
</dbReference>
<dbReference type="InterPro" id="IPR003738">
    <property type="entry name" value="SRAP"/>
</dbReference>
<evidence type="ECO:0000256" key="1">
    <source>
        <dbReference type="ARBA" id="ARBA00008136"/>
    </source>
</evidence>
<dbReference type="InterPro" id="IPR036590">
    <property type="entry name" value="SRAP-like"/>
</dbReference>
<accession>A0A6M0P749</accession>
<evidence type="ECO:0000256" key="7">
    <source>
        <dbReference type="ARBA" id="ARBA00023239"/>
    </source>
</evidence>
<dbReference type="Proteomes" id="UP000476934">
    <property type="component" value="Unassembled WGS sequence"/>
</dbReference>
<dbReference type="EC" id="3.4.-.-" evidence="8"/>
<evidence type="ECO:0000313" key="9">
    <source>
        <dbReference type="EMBL" id="NEY19829.1"/>
    </source>
</evidence>
<comment type="caution">
    <text evidence="9">The sequence shown here is derived from an EMBL/GenBank/DDBJ whole genome shotgun (WGS) entry which is preliminary data.</text>
</comment>
<protein>
    <recommendedName>
        <fullName evidence="8">Abasic site processing protein</fullName>
        <ecNumber evidence="8">3.4.-.-</ecNumber>
    </recommendedName>
</protein>
<gene>
    <name evidence="9" type="ORF">G4D61_07585</name>
</gene>
<dbReference type="RefSeq" id="WP_163173618.1">
    <property type="nucleotide sequence ID" value="NZ_JAAIWK010000009.1"/>
</dbReference>
<keyword evidence="2 8" id="KW-0645">Protease</keyword>
<dbReference type="AlphaFoldDB" id="A0A6M0P749"/>
<comment type="similarity">
    <text evidence="1 8">Belongs to the SOS response-associated peptidase family.</text>
</comment>
<dbReference type="PANTHER" id="PTHR13604">
    <property type="entry name" value="DC12-RELATED"/>
    <property type="match status" value="1"/>
</dbReference>
<dbReference type="GO" id="GO:0106300">
    <property type="term" value="P:protein-DNA covalent cross-linking repair"/>
    <property type="evidence" value="ECO:0007669"/>
    <property type="project" value="InterPro"/>
</dbReference>
<keyword evidence="10" id="KW-1185">Reference proteome</keyword>
<dbReference type="GO" id="GO:0008233">
    <property type="term" value="F:peptidase activity"/>
    <property type="evidence" value="ECO:0007669"/>
    <property type="project" value="UniProtKB-KW"/>
</dbReference>
<dbReference type="Pfam" id="PF02586">
    <property type="entry name" value="SRAP"/>
    <property type="match status" value="1"/>
</dbReference>
<keyword evidence="4 8" id="KW-0378">Hydrolase</keyword>
<name>A0A6M0P749_9BACI</name>
<keyword evidence="7" id="KW-0456">Lyase</keyword>
<keyword evidence="5" id="KW-0190">Covalent protein-DNA linkage</keyword>
<sequence length="224" mass="25873">MCGRFTLTVSIETIARRFNGTITFPNDSYKACYNIAPSQQVLVIINDGKKNRLGYLKWGFIPRWAKDPSIGYKMINARSESITEKASFQEAIKHRRCLIIADSFYEWKKNHDTKTPMRISLQSEQLFAMAGIWEKWISPTGEAIFSCAIITTEANAFMSSIHHRMPVILNKEDEQTWLNPRITDVQTIQSLLQPYPTFDMEAYKVSNLVNSPKHNFPELLKEME</sequence>
<keyword evidence="3" id="KW-0227">DNA damage</keyword>
<evidence type="ECO:0000256" key="6">
    <source>
        <dbReference type="ARBA" id="ARBA00023125"/>
    </source>
</evidence>
<proteinExistence type="inferred from homology"/>